<name>A0A9D1R761_9FIRM</name>
<keyword evidence="1" id="KW-0812">Transmembrane</keyword>
<dbReference type="EMBL" id="DXGH01000038">
    <property type="protein sequence ID" value="HIW81266.1"/>
    <property type="molecule type" value="Genomic_DNA"/>
</dbReference>
<gene>
    <name evidence="3" type="ORF">H9742_07000</name>
</gene>
<keyword evidence="1" id="KW-0472">Membrane</keyword>
<reference evidence="3" key="2">
    <citation type="submission" date="2021-04" db="EMBL/GenBank/DDBJ databases">
        <authorList>
            <person name="Gilroy R."/>
        </authorList>
    </citation>
    <scope>NUCLEOTIDE SEQUENCE</scope>
    <source>
        <strain evidence="3">CHK195-6426</strain>
    </source>
</reference>
<evidence type="ECO:0000313" key="4">
    <source>
        <dbReference type="Proteomes" id="UP000824265"/>
    </source>
</evidence>
<evidence type="ECO:0000313" key="3">
    <source>
        <dbReference type="EMBL" id="HIW81266.1"/>
    </source>
</evidence>
<comment type="caution">
    <text evidence="3">The sequence shown here is derived from an EMBL/GenBank/DDBJ whole genome shotgun (WGS) entry which is preliminary data.</text>
</comment>
<organism evidence="3 4">
    <name type="scientific">Candidatus Acetatifactor stercoripullorum</name>
    <dbReference type="NCBI Taxonomy" id="2838414"/>
    <lineage>
        <taxon>Bacteria</taxon>
        <taxon>Bacillati</taxon>
        <taxon>Bacillota</taxon>
        <taxon>Clostridia</taxon>
        <taxon>Lachnospirales</taxon>
        <taxon>Lachnospiraceae</taxon>
        <taxon>Acetatifactor</taxon>
    </lineage>
</organism>
<keyword evidence="1" id="KW-1133">Transmembrane helix</keyword>
<dbReference type="Pfam" id="PF01882">
    <property type="entry name" value="DUF58"/>
    <property type="match status" value="1"/>
</dbReference>
<feature type="transmembrane region" description="Helical" evidence="1">
    <location>
        <begin position="28"/>
        <end position="46"/>
    </location>
</feature>
<dbReference type="PANTHER" id="PTHR34351:SF1">
    <property type="entry name" value="SLR1927 PROTEIN"/>
    <property type="match status" value="1"/>
</dbReference>
<dbReference type="PANTHER" id="PTHR34351">
    <property type="entry name" value="SLR1927 PROTEIN-RELATED"/>
    <property type="match status" value="1"/>
</dbReference>
<sequence>MRKLVFAIILAFTFYIAGMYRHPGLMVLFFAEIALTVVMFLACHYMKRNLSLEIPQKSGVARKEQTIWCALTARNKGKLPVSCFRVRLKVRYPGQRTCRTKRIYGESGCGENLLQFGILARYCGLMQLKVDKLKVYDYLSLFHAGKSIGQEMTIAVFPTESSIETQLWAFLESQGSILPAQAAKGAREDGDEVRQIREYRQGDFVRHIHWNQSARTGQYWVKEYERETNAQVCLWIDLSGQRRAARRQLDAFYELLWSFLVGMLKRDMAVQAFWREEGGK</sequence>
<accession>A0A9D1R761</accession>
<protein>
    <submittedName>
        <fullName evidence="3">DUF58 domain-containing protein</fullName>
    </submittedName>
</protein>
<dbReference type="AlphaFoldDB" id="A0A9D1R761"/>
<evidence type="ECO:0000256" key="1">
    <source>
        <dbReference type="SAM" id="Phobius"/>
    </source>
</evidence>
<dbReference type="Proteomes" id="UP000824265">
    <property type="component" value="Unassembled WGS sequence"/>
</dbReference>
<evidence type="ECO:0000259" key="2">
    <source>
        <dbReference type="Pfam" id="PF01882"/>
    </source>
</evidence>
<feature type="domain" description="DUF58" evidence="2">
    <location>
        <begin position="195"/>
        <end position="242"/>
    </location>
</feature>
<proteinExistence type="predicted"/>
<reference evidence="3" key="1">
    <citation type="journal article" date="2021" name="PeerJ">
        <title>Extensive microbial diversity within the chicken gut microbiome revealed by metagenomics and culture.</title>
        <authorList>
            <person name="Gilroy R."/>
            <person name="Ravi A."/>
            <person name="Getino M."/>
            <person name="Pursley I."/>
            <person name="Horton D.L."/>
            <person name="Alikhan N.F."/>
            <person name="Baker D."/>
            <person name="Gharbi K."/>
            <person name="Hall N."/>
            <person name="Watson M."/>
            <person name="Adriaenssens E.M."/>
            <person name="Foster-Nyarko E."/>
            <person name="Jarju S."/>
            <person name="Secka A."/>
            <person name="Antonio M."/>
            <person name="Oren A."/>
            <person name="Chaudhuri R.R."/>
            <person name="La Ragione R."/>
            <person name="Hildebrand F."/>
            <person name="Pallen M.J."/>
        </authorList>
    </citation>
    <scope>NUCLEOTIDE SEQUENCE</scope>
    <source>
        <strain evidence="3">CHK195-6426</strain>
    </source>
</reference>
<dbReference type="InterPro" id="IPR002881">
    <property type="entry name" value="DUF58"/>
</dbReference>